<protein>
    <submittedName>
        <fullName evidence="2">Uncharacterized protein</fullName>
    </submittedName>
</protein>
<evidence type="ECO:0000313" key="2">
    <source>
        <dbReference type="EMBL" id="WNH54375.1"/>
    </source>
</evidence>
<dbReference type="EMBL" id="CP115541">
    <property type="protein sequence ID" value="WNH54375.1"/>
    <property type="molecule type" value="Genomic_DNA"/>
</dbReference>
<feature type="chain" id="PRO_5047431399" evidence="1">
    <location>
        <begin position="19"/>
        <end position="285"/>
    </location>
</feature>
<keyword evidence="3" id="KW-1185">Reference proteome</keyword>
<dbReference type="Proteomes" id="UP001302072">
    <property type="component" value="Chromosome"/>
</dbReference>
<organism evidence="2 3">
    <name type="scientific">Stenotrophomonas oahuensis</name>
    <dbReference type="NCBI Taxonomy" id="3003271"/>
    <lineage>
        <taxon>Bacteria</taxon>
        <taxon>Pseudomonadati</taxon>
        <taxon>Pseudomonadota</taxon>
        <taxon>Gammaproteobacteria</taxon>
        <taxon>Lysobacterales</taxon>
        <taxon>Lysobacteraceae</taxon>
        <taxon>Stenotrophomonas</taxon>
    </lineage>
</organism>
<accession>A0ABY9YV01</accession>
<dbReference type="RefSeq" id="WP_311193476.1">
    <property type="nucleotide sequence ID" value="NZ_CP115541.1"/>
</dbReference>
<feature type="signal peptide" evidence="1">
    <location>
        <begin position="1"/>
        <end position="18"/>
    </location>
</feature>
<evidence type="ECO:0000313" key="3">
    <source>
        <dbReference type="Proteomes" id="UP001302072"/>
    </source>
</evidence>
<evidence type="ECO:0000256" key="1">
    <source>
        <dbReference type="SAM" id="SignalP"/>
    </source>
</evidence>
<keyword evidence="1" id="KW-0732">Signal</keyword>
<gene>
    <name evidence="2" type="ORF">PDM29_08885</name>
</gene>
<proteinExistence type="predicted"/>
<reference evidence="2 3" key="1">
    <citation type="submission" date="2022-12" db="EMBL/GenBank/DDBJ databases">
        <title>Two new species, Stenotrophomonas aracearum and Stenotrophomonas oahuensis, isolated from Anthurium (Araceae family) in Hawaii.</title>
        <authorList>
            <person name="Chunag S.C."/>
            <person name="Dobhal S."/>
            <person name="Alvarez A."/>
            <person name="Arif M."/>
        </authorList>
    </citation>
    <scope>NUCLEOTIDE SEQUENCE [LARGE SCALE GENOMIC DNA]</scope>
    <source>
        <strain evidence="2 3">A5586</strain>
    </source>
</reference>
<sequence length="285" mass="33296">MRHLLWLSLGLAAVPAQANERPEDPIAWSCFYCNEEERQAMAIRRGEGMHLIYTGFNYDLLYAYNVQRDGSELAVDRWYPASWVSQQFNAMILQYRQSSGEFYYDWGLLQLVPPGWPGETSDSVMWGHHVTDLHPRHAEARATVQRVLNGSTIFRHMRADEYGRVLRFDFQLDGTIPYTARLRNGSTALGYMEFYFDYDTRNWEYLGSRDLRHPIQESPEDFLAADGGARSFYYSRTFQDPAPYFLQRAKWANVKVHGEMPSTHRDVRFDCSRMDGEINCFVIHL</sequence>
<name>A0ABY9YV01_9GAMM</name>